<evidence type="ECO:0000313" key="3">
    <source>
        <dbReference type="Proteomes" id="UP000070456"/>
    </source>
</evidence>
<proteinExistence type="predicted"/>
<dbReference type="STRING" id="520762.AN619_16610"/>
<gene>
    <name evidence="2" type="ORF">AN619_16610</name>
</gene>
<organism evidence="2 3">
    <name type="scientific">Thermotalea metallivorans</name>
    <dbReference type="NCBI Taxonomy" id="520762"/>
    <lineage>
        <taxon>Bacteria</taxon>
        <taxon>Bacillati</taxon>
        <taxon>Bacillota</taxon>
        <taxon>Clostridia</taxon>
        <taxon>Peptostreptococcales</taxon>
        <taxon>Thermotaleaceae</taxon>
        <taxon>Thermotalea</taxon>
    </lineage>
</organism>
<feature type="transmembrane region" description="Helical" evidence="1">
    <location>
        <begin position="35"/>
        <end position="60"/>
    </location>
</feature>
<name>A0A140L540_9FIRM</name>
<comment type="caution">
    <text evidence="2">The sequence shown here is derived from an EMBL/GenBank/DDBJ whole genome shotgun (WGS) entry which is preliminary data.</text>
</comment>
<keyword evidence="1" id="KW-0812">Transmembrane</keyword>
<protein>
    <submittedName>
        <fullName evidence="2">Uncharacterized protein</fullName>
    </submittedName>
</protein>
<reference evidence="2 3" key="1">
    <citation type="submission" date="2015-12" db="EMBL/GenBank/DDBJ databases">
        <title>Draft genome sequence of the thermoanaerobe Thermotalea metallivorans, an isolate from the runoff channel of the Great Artesian Basin, Australia.</title>
        <authorList>
            <person name="Patel B.K."/>
        </authorList>
    </citation>
    <scope>NUCLEOTIDE SEQUENCE [LARGE SCALE GENOMIC DNA]</scope>
    <source>
        <strain evidence="2 3">B2-1</strain>
    </source>
</reference>
<sequence>MLSKRQLFLWSHIGHILKLERYNGSVGSSIGEGDALYFIVSAILFILGIYAAMLFVSACFGRLRR</sequence>
<evidence type="ECO:0000313" key="2">
    <source>
        <dbReference type="EMBL" id="KXG75665.1"/>
    </source>
</evidence>
<dbReference type="AlphaFoldDB" id="A0A140L540"/>
<keyword evidence="3" id="KW-1185">Reference proteome</keyword>
<evidence type="ECO:0000256" key="1">
    <source>
        <dbReference type="SAM" id="Phobius"/>
    </source>
</evidence>
<keyword evidence="1" id="KW-0472">Membrane</keyword>
<dbReference type="EMBL" id="LOEE01000032">
    <property type="protein sequence ID" value="KXG75665.1"/>
    <property type="molecule type" value="Genomic_DNA"/>
</dbReference>
<accession>A0A140L540</accession>
<keyword evidence="1" id="KW-1133">Transmembrane helix</keyword>
<dbReference type="Proteomes" id="UP000070456">
    <property type="component" value="Unassembled WGS sequence"/>
</dbReference>